<dbReference type="eggNOG" id="arCOG09780">
    <property type="taxonomic scope" value="Archaea"/>
</dbReference>
<dbReference type="BioCyc" id="PSP1104324:GJSN-1228-MONOMER"/>
<sequence length="254" mass="28803">MAEKDGAVVVHYKPRDPESYNKALELLRGLGMRDTCEGGWCLVHFTAKEPRRGEEGYVYITADGLRYIGWLALHGEGEAKTRAQWLKEMLLKEAEAKGVEVRRRLEEYFREGEQWGSVELPIEKEVEVEGRRVKVRVEEVEAWREKGEKKEHLVVRIRAKVVEGNSEVAVEKEARFFKSGGVIKGYIIIHASAEGGPDADYARTEAVLMALGVESWTREERQIHLTGGALDAFMRLEPVCAALGICRKLRNTHL</sequence>
<dbReference type="EMBL" id="CP003098">
    <property type="protein sequence ID" value="AET32685.1"/>
    <property type="molecule type" value="Genomic_DNA"/>
</dbReference>
<evidence type="ECO:0008006" key="3">
    <source>
        <dbReference type="Google" id="ProtNLM"/>
    </source>
</evidence>
<dbReference type="KEGG" id="pyr:P186_1256"/>
<dbReference type="STRING" id="1104324.P186_1256"/>
<dbReference type="Proteomes" id="UP000005867">
    <property type="component" value="Chromosome"/>
</dbReference>
<dbReference type="HOGENOM" id="CLU_1286389_0_0_2"/>
<gene>
    <name evidence="1" type="ORF">P186_1256</name>
</gene>
<name>G7VCZ6_9CREN</name>
<reference evidence="1 2" key="1">
    <citation type="journal article" date="2012" name="J. Bacteriol.">
        <title>Complete genome sequence of strain 1860, a crenarchaeon of the genus pyrobaculum able to grow with various electron acceptors.</title>
        <authorList>
            <person name="Mardanov A.V."/>
            <person name="Gumerov V.M."/>
            <person name="Slobodkina G.B."/>
            <person name="Beletsky A.V."/>
            <person name="Bonch-Osmolovskaya E.A."/>
            <person name="Ravin N.V."/>
            <person name="Skryabin K.G."/>
        </authorList>
    </citation>
    <scope>NUCLEOTIDE SEQUENCE [LARGE SCALE GENOMIC DNA]</scope>
    <source>
        <strain evidence="1 2">1860</strain>
    </source>
</reference>
<protein>
    <recommendedName>
        <fullName evidence="3">PaRep2b domain-containing protein</fullName>
    </recommendedName>
</protein>
<dbReference type="AlphaFoldDB" id="G7VCZ6"/>
<keyword evidence="2" id="KW-1185">Reference proteome</keyword>
<evidence type="ECO:0000313" key="2">
    <source>
        <dbReference type="Proteomes" id="UP000005867"/>
    </source>
</evidence>
<proteinExistence type="predicted"/>
<dbReference type="GeneID" id="70362852"/>
<evidence type="ECO:0000313" key="1">
    <source>
        <dbReference type="EMBL" id="AET32685.1"/>
    </source>
</evidence>
<dbReference type="RefSeq" id="WP_014288513.1">
    <property type="nucleotide sequence ID" value="NC_016645.1"/>
</dbReference>
<organism evidence="1 2">
    <name type="scientific">Pyrobaculum ferrireducens</name>
    <dbReference type="NCBI Taxonomy" id="1104324"/>
    <lineage>
        <taxon>Archaea</taxon>
        <taxon>Thermoproteota</taxon>
        <taxon>Thermoprotei</taxon>
        <taxon>Thermoproteales</taxon>
        <taxon>Thermoproteaceae</taxon>
        <taxon>Pyrobaculum</taxon>
    </lineage>
</organism>
<accession>G7VCZ6</accession>